<keyword evidence="3" id="KW-1185">Reference proteome</keyword>
<feature type="transmembrane region" description="Helical" evidence="1">
    <location>
        <begin position="79"/>
        <end position="95"/>
    </location>
</feature>
<feature type="transmembrane region" description="Helical" evidence="1">
    <location>
        <begin position="48"/>
        <end position="67"/>
    </location>
</feature>
<evidence type="ECO:0000313" key="2">
    <source>
        <dbReference type="EMBL" id="QYZ79833.1"/>
    </source>
</evidence>
<accession>A0A8G1A3M2</accession>
<dbReference type="EMBL" id="CP037968">
    <property type="protein sequence ID" value="QYZ79833.1"/>
    <property type="molecule type" value="Genomic_DNA"/>
</dbReference>
<keyword evidence="1" id="KW-0812">Transmembrane</keyword>
<feature type="transmembrane region" description="Helical" evidence="1">
    <location>
        <begin position="240"/>
        <end position="266"/>
    </location>
</feature>
<feature type="transmembrane region" description="Helical" evidence="1">
    <location>
        <begin position="155"/>
        <end position="172"/>
    </location>
</feature>
<proteinExistence type="predicted"/>
<feature type="transmembrane region" description="Helical" evidence="1">
    <location>
        <begin position="337"/>
        <end position="356"/>
    </location>
</feature>
<dbReference type="Proteomes" id="UP000826709">
    <property type="component" value="Chromosome"/>
</dbReference>
<organism evidence="2 3">
    <name type="scientific">Methanofollis formosanus</name>
    <dbReference type="NCBI Taxonomy" id="299308"/>
    <lineage>
        <taxon>Archaea</taxon>
        <taxon>Methanobacteriati</taxon>
        <taxon>Methanobacteriota</taxon>
        <taxon>Stenosarchaea group</taxon>
        <taxon>Methanomicrobia</taxon>
        <taxon>Methanomicrobiales</taxon>
        <taxon>Methanomicrobiaceae</taxon>
        <taxon>Methanofollis</taxon>
    </lineage>
</organism>
<feature type="transmembrane region" description="Helical" evidence="1">
    <location>
        <begin position="132"/>
        <end position="149"/>
    </location>
</feature>
<sequence length="491" mass="56701">MDRLDGLTYLGEVIGIYNNGSVSAGNIYPAGSIFCAVLLITVHENPYHIIKIVPIFFSLLFISGIYLYSRFFLDKLKRYFAFEYILMPILVIYYLRSYHFSISPHYFYFSLLPMALYLLLGLFLADDRTYRTRHSWIIAISIIVVEIPLMHPFIYIQTLYILILGILYFYYLRANKNQLFIYLSLIATVGFIFWLFHNFKLYEQLEKISNSISGQARMSTLAQGTNALSSGIFKVEPIDLIQFILISYGRYIVPVMIISLTYIFVISKCNHNSLVSQYKTLFCIFIAYCFFDFALVLNPFIPHVFERLTTLNVFIYGLIPLFTLSLGVMIRKLGTKSVVSIVMILGIIFGLSIFGLSNSPLTFRSNTASTYNEAEGLHWLFSHKNNAVIIDTTNPQNVYRYCDFMGGGFGAKREMISYSPLPKHFGYDQMASLNKTNAYITSFEYSKMSYSKSSIKVNDMKDYDLKDYERLDMDCKVSKIFNSLDIDVYRT</sequence>
<evidence type="ECO:0000256" key="1">
    <source>
        <dbReference type="SAM" id="Phobius"/>
    </source>
</evidence>
<keyword evidence="1" id="KW-0472">Membrane</keyword>
<reference evidence="2" key="2">
    <citation type="submission" date="2019-03" db="EMBL/GenBank/DDBJ databases">
        <authorList>
            <person name="Chen S.-C."/>
            <person name="Wu S.-Y."/>
            <person name="Lai M.-C."/>
        </authorList>
    </citation>
    <scope>NUCLEOTIDE SEQUENCE</scope>
    <source>
        <strain evidence="2">ML15</strain>
    </source>
</reference>
<feature type="transmembrane region" description="Helical" evidence="1">
    <location>
        <begin position="313"/>
        <end position="330"/>
    </location>
</feature>
<gene>
    <name evidence="2" type="ORF">E2N92_10545</name>
</gene>
<keyword evidence="1" id="KW-1133">Transmembrane helix</keyword>
<feature type="transmembrane region" description="Helical" evidence="1">
    <location>
        <begin position="278"/>
        <end position="301"/>
    </location>
</feature>
<feature type="transmembrane region" description="Helical" evidence="1">
    <location>
        <begin position="107"/>
        <end position="125"/>
    </location>
</feature>
<reference evidence="2" key="1">
    <citation type="journal article" date="2005" name="Int. J. Syst. Evol. Microbiol.">
        <title>Methanofollis formosanus sp. nov., isolated from a fish pond.</title>
        <authorList>
            <person name="Wu S.Y."/>
            <person name="Chen S.C."/>
            <person name="Lai M.C."/>
        </authorList>
    </citation>
    <scope>NUCLEOTIDE SEQUENCE</scope>
    <source>
        <strain evidence="2">ML15</strain>
    </source>
</reference>
<dbReference type="AlphaFoldDB" id="A0A8G1A3M2"/>
<protein>
    <submittedName>
        <fullName evidence="2">Uncharacterized protein</fullName>
    </submittedName>
</protein>
<dbReference type="RefSeq" id="WP_220681140.1">
    <property type="nucleotide sequence ID" value="NZ_CP037968.1"/>
</dbReference>
<dbReference type="KEGG" id="mfk:E2N92_10545"/>
<feature type="transmembrane region" description="Helical" evidence="1">
    <location>
        <begin position="179"/>
        <end position="197"/>
    </location>
</feature>
<evidence type="ECO:0000313" key="3">
    <source>
        <dbReference type="Proteomes" id="UP000826709"/>
    </source>
</evidence>
<name>A0A8G1A3M2_9EURY</name>
<dbReference type="OrthoDB" id="137077at2157"/>